<dbReference type="EMBL" id="JBHTAC010000015">
    <property type="protein sequence ID" value="MFC7244247.1"/>
    <property type="molecule type" value="Genomic_DNA"/>
</dbReference>
<dbReference type="SUPFAM" id="SSF56574">
    <property type="entry name" value="Serpins"/>
    <property type="match status" value="1"/>
</dbReference>
<evidence type="ECO:0000313" key="1">
    <source>
        <dbReference type="EMBL" id="MFC7244247.1"/>
    </source>
</evidence>
<dbReference type="Proteomes" id="UP001596392">
    <property type="component" value="Unassembled WGS sequence"/>
</dbReference>
<comment type="caution">
    <text evidence="1">The sequence shown here is derived from an EMBL/GenBank/DDBJ whole genome shotgun (WGS) entry which is preliminary data.</text>
</comment>
<keyword evidence="2" id="KW-1185">Reference proteome</keyword>
<name>A0ABW2GW37_9ACTN</name>
<evidence type="ECO:0000313" key="2">
    <source>
        <dbReference type="Proteomes" id="UP001596392"/>
    </source>
</evidence>
<dbReference type="InterPro" id="IPR036186">
    <property type="entry name" value="Serpin_sf"/>
</dbReference>
<protein>
    <submittedName>
        <fullName evidence="1">Uncharacterized protein</fullName>
    </submittedName>
</protein>
<organism evidence="1 2">
    <name type="scientific">Catellatospora aurea</name>
    <dbReference type="NCBI Taxonomy" id="1337874"/>
    <lineage>
        <taxon>Bacteria</taxon>
        <taxon>Bacillati</taxon>
        <taxon>Actinomycetota</taxon>
        <taxon>Actinomycetes</taxon>
        <taxon>Micromonosporales</taxon>
        <taxon>Micromonosporaceae</taxon>
        <taxon>Catellatospora</taxon>
    </lineage>
</organism>
<dbReference type="Gene3D" id="3.30.497.10">
    <property type="entry name" value="Antithrombin, subunit I, domain 2"/>
    <property type="match status" value="1"/>
</dbReference>
<sequence>MGGRGRRRGADGLLDGMSTQPDPDTLLVLATVLTVRTRWQEPFLDGTLGVEFDRPFGFVVRHRPSGLVLLAGWVTEPDPPLPVREFSRGEDDDF</sequence>
<gene>
    <name evidence="1" type="ORF">ACFQO7_17370</name>
</gene>
<accession>A0ABW2GW37</accession>
<reference evidence="2" key="1">
    <citation type="journal article" date="2019" name="Int. J. Syst. Evol. Microbiol.">
        <title>The Global Catalogue of Microorganisms (GCM) 10K type strain sequencing project: providing services to taxonomists for standard genome sequencing and annotation.</title>
        <authorList>
            <consortium name="The Broad Institute Genomics Platform"/>
            <consortium name="The Broad Institute Genome Sequencing Center for Infectious Disease"/>
            <person name="Wu L."/>
            <person name="Ma J."/>
        </authorList>
    </citation>
    <scope>NUCLEOTIDE SEQUENCE [LARGE SCALE GENOMIC DNA]</scope>
    <source>
        <strain evidence="2">CGMCC 1.9106</strain>
    </source>
</reference>
<dbReference type="RefSeq" id="WP_376807302.1">
    <property type="nucleotide sequence ID" value="NZ_JBHTAC010000015.1"/>
</dbReference>
<proteinExistence type="predicted"/>
<dbReference type="InterPro" id="IPR042178">
    <property type="entry name" value="Serpin_sf_1"/>
</dbReference>